<reference evidence="2 3" key="1">
    <citation type="journal article" date="2014" name="Nat. Commun.">
        <title>Klebsormidium flaccidum genome reveals primary factors for plant terrestrial adaptation.</title>
        <authorList>
            <person name="Hori K."/>
            <person name="Maruyama F."/>
            <person name="Fujisawa T."/>
            <person name="Togashi T."/>
            <person name="Yamamoto N."/>
            <person name="Seo M."/>
            <person name="Sato S."/>
            <person name="Yamada T."/>
            <person name="Mori H."/>
            <person name="Tajima N."/>
            <person name="Moriyama T."/>
            <person name="Ikeuchi M."/>
            <person name="Watanabe M."/>
            <person name="Wada H."/>
            <person name="Kobayashi K."/>
            <person name="Saito M."/>
            <person name="Masuda T."/>
            <person name="Sasaki-Sekimoto Y."/>
            <person name="Mashiguchi K."/>
            <person name="Awai K."/>
            <person name="Shimojima M."/>
            <person name="Masuda S."/>
            <person name="Iwai M."/>
            <person name="Nobusawa T."/>
            <person name="Narise T."/>
            <person name="Kondo S."/>
            <person name="Saito H."/>
            <person name="Sato R."/>
            <person name="Murakawa M."/>
            <person name="Ihara Y."/>
            <person name="Oshima-Yamada Y."/>
            <person name="Ohtaka K."/>
            <person name="Satoh M."/>
            <person name="Sonobe K."/>
            <person name="Ishii M."/>
            <person name="Ohtani R."/>
            <person name="Kanamori-Sato M."/>
            <person name="Honoki R."/>
            <person name="Miyazaki D."/>
            <person name="Mochizuki H."/>
            <person name="Umetsu J."/>
            <person name="Higashi K."/>
            <person name="Shibata D."/>
            <person name="Kamiya Y."/>
            <person name="Sato N."/>
            <person name="Nakamura Y."/>
            <person name="Tabata S."/>
            <person name="Ida S."/>
            <person name="Kurokawa K."/>
            <person name="Ohta H."/>
        </authorList>
    </citation>
    <scope>NUCLEOTIDE SEQUENCE [LARGE SCALE GENOMIC DNA]</scope>
    <source>
        <strain evidence="2 3">NIES-2285</strain>
    </source>
</reference>
<accession>A0A1Y1IKQ9</accession>
<keyword evidence="3" id="KW-1185">Reference proteome</keyword>
<dbReference type="EMBL" id="DF237463">
    <property type="protein sequence ID" value="GAQ89356.1"/>
    <property type="molecule type" value="Genomic_DNA"/>
</dbReference>
<sequence length="580" mass="65447">MRDSTEATLHSICEPDPEAPHVAGGFTPFSISGVRPSNDPLEGIDCPWKFRNGLSELKPAVRAAASEGATFRKAPAQGSNTPLLAEVFVAMRQRLPANVGTPIDLATESAICADPKTCAVWMVARRPWMDGVLKGGPVAPTGWCPTHFKPYTALLHALLIPRYRWVFGNILTLKLLRHLLLEGPVDERGLAYLANNGPILAAILRLHAIGEVQTGPRLYAFAAALRPLLRDIYATNLLCLEPSANCPSASGRSPLSTLLDATEHLWALECERLRSLGNSGDLSMVYAEHRGIALKRAANALLFELEVITMDTLRKVLADGIRTESSTEQYLKGIQLLWNMMFQDKMPEDPSWIKTKAQKIVAAVLERYDNPGSRRTRLAPFLAICRKLGYVEAYQTYYEPFRKENKALKESAQRKIETKTLDARSEMTVEEIETFGKKLARKVRQLSLEDMDRDLTPKEVKLCMWHLVLEWHMLLSKEHRRRVKVHELPIMPKGQQIEGASYLLQTSRRKGDYKLVFKDGDRIPLSKMLSKYLHRTLRLIPRDHFLTSITQPQTAMSASNWSMFLSKIQYNGKRFNPDRL</sequence>
<evidence type="ECO:0000313" key="2">
    <source>
        <dbReference type="EMBL" id="GAQ89356.1"/>
    </source>
</evidence>
<dbReference type="PANTHER" id="PTHR35135:SF3">
    <property type="entry name" value="OS05G0517800 PROTEIN"/>
    <property type="match status" value="1"/>
</dbReference>
<dbReference type="AlphaFoldDB" id="A0A1Y1IKQ9"/>
<evidence type="ECO:0000256" key="1">
    <source>
        <dbReference type="SAM" id="MobiDB-lite"/>
    </source>
</evidence>
<protein>
    <submittedName>
        <fullName evidence="2">Uncharacterized protein</fullName>
    </submittedName>
</protein>
<gene>
    <name evidence="2" type="ORF">KFL_005140010</name>
</gene>
<feature type="region of interest" description="Disordered" evidence="1">
    <location>
        <begin position="1"/>
        <end position="21"/>
    </location>
</feature>
<dbReference type="Proteomes" id="UP000054558">
    <property type="component" value="Unassembled WGS sequence"/>
</dbReference>
<organism evidence="2 3">
    <name type="scientific">Klebsormidium nitens</name>
    <name type="common">Green alga</name>
    <name type="synonym">Ulothrix nitens</name>
    <dbReference type="NCBI Taxonomy" id="105231"/>
    <lineage>
        <taxon>Eukaryota</taxon>
        <taxon>Viridiplantae</taxon>
        <taxon>Streptophyta</taxon>
        <taxon>Klebsormidiophyceae</taxon>
        <taxon>Klebsormidiales</taxon>
        <taxon>Klebsormidiaceae</taxon>
        <taxon>Klebsormidium</taxon>
    </lineage>
</organism>
<proteinExistence type="predicted"/>
<dbReference type="PANTHER" id="PTHR35135">
    <property type="entry name" value="OS05G0517800 PROTEIN"/>
    <property type="match status" value="1"/>
</dbReference>
<evidence type="ECO:0000313" key="3">
    <source>
        <dbReference type="Proteomes" id="UP000054558"/>
    </source>
</evidence>
<name>A0A1Y1IKQ9_KLENI</name>